<sequence>MNAKKPVKLMDLVDEIEMKMDDTYTYINSITGEVITLSREEIGAAEDEMSLERFPEWQRENIERAMQILEDEDGIYVDFTLRNDFNEYKLMEDFIGALEDEEIREKLSEEIQGRGAFRRFKDYITEHDVDKQWYAYKERKLKEFVIEWCKEHDIEIRT</sequence>
<proteinExistence type="predicted"/>
<evidence type="ECO:0000313" key="2">
    <source>
        <dbReference type="Proteomes" id="UP000665561"/>
    </source>
</evidence>
<gene>
    <name evidence="1" type="ORF">GT019_21610</name>
</gene>
<dbReference type="RefSeq" id="WP_161745308.1">
    <property type="nucleotide sequence ID" value="NZ_JAAAMV010000021.1"/>
</dbReference>
<accession>A0ABW9XUX4</accession>
<dbReference type="InterPro" id="IPR005361">
    <property type="entry name" value="UPF0158"/>
</dbReference>
<dbReference type="EMBL" id="JAAAMV010000021">
    <property type="protein sequence ID" value="NBD26477.1"/>
    <property type="molecule type" value="Genomic_DNA"/>
</dbReference>
<organism evidence="1 2">
    <name type="scientific">Paenibacillus glycinis</name>
    <dbReference type="NCBI Taxonomy" id="2697035"/>
    <lineage>
        <taxon>Bacteria</taxon>
        <taxon>Bacillati</taxon>
        <taxon>Bacillota</taxon>
        <taxon>Bacilli</taxon>
        <taxon>Bacillales</taxon>
        <taxon>Paenibacillaceae</taxon>
        <taxon>Paenibacillus</taxon>
    </lineage>
</organism>
<evidence type="ECO:0000313" key="1">
    <source>
        <dbReference type="EMBL" id="NBD26477.1"/>
    </source>
</evidence>
<comment type="caution">
    <text evidence="1">The sequence shown here is derived from an EMBL/GenBank/DDBJ whole genome shotgun (WGS) entry which is preliminary data.</text>
</comment>
<keyword evidence="2" id="KW-1185">Reference proteome</keyword>
<protein>
    <submittedName>
        <fullName evidence="1">Uncharacterized protein</fullName>
    </submittedName>
</protein>
<reference evidence="1 2" key="1">
    <citation type="submission" date="2020-01" db="EMBL/GenBank/DDBJ databases">
        <title>Paenibacillus soybeanensis sp. nov. isolated from the nodules of soybean (Glycine max(L.) Merr).</title>
        <authorList>
            <person name="Wang H."/>
        </authorList>
    </citation>
    <scope>NUCLEOTIDE SEQUENCE [LARGE SCALE GENOMIC DNA]</scope>
    <source>
        <strain evidence="1 2">T1</strain>
    </source>
</reference>
<name>A0ABW9XUX4_9BACL</name>
<dbReference type="Pfam" id="PF03682">
    <property type="entry name" value="UPF0158"/>
    <property type="match status" value="1"/>
</dbReference>
<dbReference type="Proteomes" id="UP000665561">
    <property type="component" value="Unassembled WGS sequence"/>
</dbReference>